<gene>
    <name evidence="13" type="ORF">PCE31106_02905</name>
</gene>
<feature type="domain" description="Porin" evidence="12">
    <location>
        <begin position="7"/>
        <end position="335"/>
    </location>
</feature>
<keyword evidence="10" id="KW-0998">Cell outer membrane</keyword>
<dbReference type="PANTHER" id="PTHR34501">
    <property type="entry name" value="PROTEIN YDDL-RELATED"/>
    <property type="match status" value="1"/>
</dbReference>
<dbReference type="Gene3D" id="2.40.160.10">
    <property type="entry name" value="Porin"/>
    <property type="match status" value="1"/>
</dbReference>
<evidence type="ECO:0000256" key="7">
    <source>
        <dbReference type="ARBA" id="ARBA00023065"/>
    </source>
</evidence>
<dbReference type="InterPro" id="IPR002299">
    <property type="entry name" value="Porin_Neis"/>
</dbReference>
<evidence type="ECO:0000256" key="6">
    <source>
        <dbReference type="ARBA" id="ARBA00022729"/>
    </source>
</evidence>
<evidence type="ECO:0000256" key="10">
    <source>
        <dbReference type="ARBA" id="ARBA00023237"/>
    </source>
</evidence>
<keyword evidence="9" id="KW-0472">Membrane</keyword>
<dbReference type="CDD" id="cd00342">
    <property type="entry name" value="gram_neg_porins"/>
    <property type="match status" value="1"/>
</dbReference>
<comment type="subunit">
    <text evidence="2">Homotrimer.</text>
</comment>
<keyword evidence="3" id="KW-0813">Transport</keyword>
<evidence type="ECO:0000256" key="5">
    <source>
        <dbReference type="ARBA" id="ARBA00022692"/>
    </source>
</evidence>
<dbReference type="GO" id="GO:0015288">
    <property type="term" value="F:porin activity"/>
    <property type="evidence" value="ECO:0007669"/>
    <property type="project" value="UniProtKB-KW"/>
</dbReference>
<protein>
    <submittedName>
        <fullName evidence="13">Porin</fullName>
    </submittedName>
</protein>
<keyword evidence="4" id="KW-1134">Transmembrane beta strand</keyword>
<feature type="signal peptide" evidence="11">
    <location>
        <begin position="1"/>
        <end position="20"/>
    </location>
</feature>
<name>A0A5E4VYD5_9BURK</name>
<reference evidence="13 14" key="1">
    <citation type="submission" date="2019-08" db="EMBL/GenBank/DDBJ databases">
        <authorList>
            <person name="Peeters C."/>
        </authorList>
    </citation>
    <scope>NUCLEOTIDE SEQUENCE [LARGE SCALE GENOMIC DNA]</scope>
    <source>
        <strain evidence="13 14">LMG 31106</strain>
    </source>
</reference>
<evidence type="ECO:0000259" key="12">
    <source>
        <dbReference type="Pfam" id="PF13609"/>
    </source>
</evidence>
<evidence type="ECO:0000313" key="14">
    <source>
        <dbReference type="Proteomes" id="UP000384354"/>
    </source>
</evidence>
<dbReference type="PRINTS" id="PR00184">
    <property type="entry name" value="NEISSPPORIN"/>
</dbReference>
<accession>A0A5E4VYD5</accession>
<comment type="subcellular location">
    <subcellularLocation>
        <location evidence="1">Cell outer membrane</location>
        <topology evidence="1">Multi-pass membrane protein</topology>
    </subcellularLocation>
</comment>
<dbReference type="GO" id="GO:0006811">
    <property type="term" value="P:monoatomic ion transport"/>
    <property type="evidence" value="ECO:0007669"/>
    <property type="project" value="UniProtKB-KW"/>
</dbReference>
<evidence type="ECO:0000256" key="9">
    <source>
        <dbReference type="ARBA" id="ARBA00023136"/>
    </source>
</evidence>
<dbReference type="Proteomes" id="UP000384354">
    <property type="component" value="Unassembled WGS sequence"/>
</dbReference>
<evidence type="ECO:0000256" key="11">
    <source>
        <dbReference type="SAM" id="SignalP"/>
    </source>
</evidence>
<dbReference type="GO" id="GO:0009279">
    <property type="term" value="C:cell outer membrane"/>
    <property type="evidence" value="ECO:0007669"/>
    <property type="project" value="UniProtKB-SubCell"/>
</dbReference>
<evidence type="ECO:0000256" key="4">
    <source>
        <dbReference type="ARBA" id="ARBA00022452"/>
    </source>
</evidence>
<proteinExistence type="predicted"/>
<evidence type="ECO:0000313" key="13">
    <source>
        <dbReference type="EMBL" id="VVE16559.1"/>
    </source>
</evidence>
<dbReference type="Pfam" id="PF13609">
    <property type="entry name" value="Porin_4"/>
    <property type="match status" value="1"/>
</dbReference>
<keyword evidence="6 11" id="KW-0732">Signal</keyword>
<dbReference type="SUPFAM" id="SSF56935">
    <property type="entry name" value="Porins"/>
    <property type="match status" value="1"/>
</dbReference>
<dbReference type="PANTHER" id="PTHR34501:SF9">
    <property type="entry name" value="MAJOR OUTER MEMBRANE PROTEIN P.IA"/>
    <property type="match status" value="1"/>
</dbReference>
<dbReference type="InterPro" id="IPR023614">
    <property type="entry name" value="Porin_dom_sf"/>
</dbReference>
<evidence type="ECO:0000256" key="3">
    <source>
        <dbReference type="ARBA" id="ARBA00022448"/>
    </source>
</evidence>
<dbReference type="InterPro" id="IPR033900">
    <property type="entry name" value="Gram_neg_porin_domain"/>
</dbReference>
<evidence type="ECO:0000256" key="8">
    <source>
        <dbReference type="ARBA" id="ARBA00023114"/>
    </source>
</evidence>
<dbReference type="GO" id="GO:0046930">
    <property type="term" value="C:pore complex"/>
    <property type="evidence" value="ECO:0007669"/>
    <property type="project" value="UniProtKB-KW"/>
</dbReference>
<evidence type="ECO:0000256" key="2">
    <source>
        <dbReference type="ARBA" id="ARBA00011233"/>
    </source>
</evidence>
<dbReference type="EMBL" id="CABPSL010000011">
    <property type="protein sequence ID" value="VVE16559.1"/>
    <property type="molecule type" value="Genomic_DNA"/>
</dbReference>
<dbReference type="RefSeq" id="WP_150563725.1">
    <property type="nucleotide sequence ID" value="NZ_CABPSL010000011.1"/>
</dbReference>
<dbReference type="InterPro" id="IPR050298">
    <property type="entry name" value="Gram-neg_bact_OMP"/>
</dbReference>
<keyword evidence="5" id="KW-0812">Transmembrane</keyword>
<keyword evidence="8" id="KW-0626">Porin</keyword>
<dbReference type="OrthoDB" id="8982743at2"/>
<sequence>MKKSLLAALVLASIGQIAHAQSSVTLYGILDAGIDFANNQGGASSTQAVSGIIQGSRWGVTGAEDLGGGTKAIFRLENGFDIMRGTLLQGGRMFGRAAYVGLTNPVYGTITIGRQNDFVADYLGPLVSVGQWGILFPHAGDVDNTGIDFRISNSVKYQSISYSGLQFGGLFGFGNTAGDFQRNSVVTGGVKYDNGPVSFAVAYLRVKNPYTAVPEGVWTPANTVDGNYGIAAGTYQVFGAGGRYRFGKAAVALEYTNTQFKDLDPSVGAGIGGKVTFHVAEIDGSYQLTPALLLGGGYNYTFGKVAATGAQPRYHEVNAILDYLLSVHTDLYVMAVWQKAAGDARYANLAPVISASSTDSQFVTRIGIRHTF</sequence>
<organism evidence="13 14">
    <name type="scientific">Pandoraea cepalis</name>
    <dbReference type="NCBI Taxonomy" id="2508294"/>
    <lineage>
        <taxon>Bacteria</taxon>
        <taxon>Pseudomonadati</taxon>
        <taxon>Pseudomonadota</taxon>
        <taxon>Betaproteobacteria</taxon>
        <taxon>Burkholderiales</taxon>
        <taxon>Burkholderiaceae</taxon>
        <taxon>Pandoraea</taxon>
    </lineage>
</organism>
<keyword evidence="7" id="KW-0406">Ion transport</keyword>
<evidence type="ECO:0000256" key="1">
    <source>
        <dbReference type="ARBA" id="ARBA00004571"/>
    </source>
</evidence>
<feature type="chain" id="PRO_5022786310" evidence="11">
    <location>
        <begin position="21"/>
        <end position="372"/>
    </location>
</feature>
<dbReference type="AlphaFoldDB" id="A0A5E4VYD5"/>